<proteinExistence type="predicted"/>
<accession>A0A098M656</accession>
<dbReference type="InterPro" id="IPR008983">
    <property type="entry name" value="Tumour_necrosis_fac-like_dom"/>
</dbReference>
<name>A0A098M656_9BACL</name>
<dbReference type="eggNOG" id="ENOG50333H4">
    <property type="taxonomic scope" value="Bacteria"/>
</dbReference>
<dbReference type="Proteomes" id="UP000029734">
    <property type="component" value="Unassembled WGS sequence"/>
</dbReference>
<dbReference type="Gene3D" id="2.60.120.40">
    <property type="match status" value="1"/>
</dbReference>
<dbReference type="AlphaFoldDB" id="A0A098M656"/>
<evidence type="ECO:0000313" key="1">
    <source>
        <dbReference type="EMBL" id="KGE18050.1"/>
    </source>
</evidence>
<sequence length="133" mass="13588">MSGFIYNVGAQSVPVESDIVFDTNGILSAGIMHIPGSAQIVVSNFGSYEVDYCLSGVEPCQFALFLNSTLATGTIYGSGAGTQQNSGQAIIAAAAGDVLTLRNHSSSSVITLQILAGGTQTSVNASLLIKKLS</sequence>
<dbReference type="EMBL" id="JQCR01000003">
    <property type="protein sequence ID" value="KGE18050.1"/>
    <property type="molecule type" value="Genomic_DNA"/>
</dbReference>
<organism evidence="1 2">
    <name type="scientific">Paenibacillus wynnii</name>
    <dbReference type="NCBI Taxonomy" id="268407"/>
    <lineage>
        <taxon>Bacteria</taxon>
        <taxon>Bacillati</taxon>
        <taxon>Bacillota</taxon>
        <taxon>Bacilli</taxon>
        <taxon>Bacillales</taxon>
        <taxon>Paenibacillaceae</taxon>
        <taxon>Paenibacillus</taxon>
    </lineage>
</organism>
<reference evidence="1 2" key="2">
    <citation type="submission" date="2014-10" db="EMBL/GenBank/DDBJ databases">
        <title>Comparative genomics of the Paenibacillus odorifer group.</title>
        <authorList>
            <person name="Tsai Y.-C."/>
            <person name="Martin N."/>
            <person name="Korlach J."/>
            <person name="Wiedmann M."/>
        </authorList>
    </citation>
    <scope>NUCLEOTIDE SEQUENCE [LARGE SCALE GENOMIC DNA]</scope>
    <source>
        <strain evidence="1 2">DSM 18334</strain>
    </source>
</reference>
<keyword evidence="2" id="KW-1185">Reference proteome</keyword>
<keyword evidence="1" id="KW-0176">Collagen</keyword>
<comment type="caution">
    <text evidence="1">The sequence shown here is derived from an EMBL/GenBank/DDBJ whole genome shotgun (WGS) entry which is preliminary data.</text>
</comment>
<gene>
    <name evidence="1" type="ORF">PWYN_26270</name>
</gene>
<protein>
    <submittedName>
        <fullName evidence="1">Triple helix repeat-containing collagen</fullName>
    </submittedName>
</protein>
<reference evidence="1 2" key="1">
    <citation type="submission" date="2014-08" db="EMBL/GenBank/DDBJ databases">
        <authorList>
            <person name="den Bakker H.C."/>
        </authorList>
    </citation>
    <scope>NUCLEOTIDE SEQUENCE [LARGE SCALE GENOMIC DNA]</scope>
    <source>
        <strain evidence="1 2">DSM 18334</strain>
    </source>
</reference>
<evidence type="ECO:0000313" key="2">
    <source>
        <dbReference type="Proteomes" id="UP000029734"/>
    </source>
</evidence>
<dbReference type="STRING" id="268407.PWYN_26270"/>